<evidence type="ECO:0000313" key="4">
    <source>
        <dbReference type="Proteomes" id="UP001059596"/>
    </source>
</evidence>
<feature type="transmembrane region" description="Helical" evidence="1">
    <location>
        <begin position="170"/>
        <end position="195"/>
    </location>
</feature>
<comment type="caution">
    <text evidence="3">The sequence shown here is derived from an EMBL/GenBank/DDBJ whole genome shotgun (WGS) entry which is preliminary data.</text>
</comment>
<feature type="transmembrane region" description="Helical" evidence="1">
    <location>
        <begin position="12"/>
        <end position="42"/>
    </location>
</feature>
<dbReference type="InterPro" id="IPR027272">
    <property type="entry name" value="Piezo"/>
</dbReference>
<dbReference type="Pfam" id="PF24871">
    <property type="entry name" value="Piezo_TM1-24"/>
    <property type="match status" value="1"/>
</dbReference>
<proteinExistence type="predicted"/>
<feature type="transmembrane region" description="Helical" evidence="1">
    <location>
        <begin position="201"/>
        <end position="219"/>
    </location>
</feature>
<dbReference type="GO" id="GO:0008381">
    <property type="term" value="F:mechanosensitive monoatomic ion channel activity"/>
    <property type="evidence" value="ECO:0007669"/>
    <property type="project" value="InterPro"/>
</dbReference>
<keyword evidence="1" id="KW-0812">Transmembrane</keyword>
<feature type="transmembrane region" description="Helical" evidence="1">
    <location>
        <begin position="296"/>
        <end position="314"/>
    </location>
</feature>
<keyword evidence="4" id="KW-1185">Reference proteome</keyword>
<feature type="domain" description="Piezo TM1-24" evidence="2">
    <location>
        <begin position="25"/>
        <end position="312"/>
    </location>
</feature>
<name>A0A9Q0BKV6_9MUSC</name>
<sequence length="365" mass="42386">MAELVLFILIRFLLPLTLIFVSLVRPVGISCIYLIMFFLSPWLLRTKNLRQRSFLNVFIIILCVLSTICLIGHLLINLIGLFFIDLSSKKSLAFILRQIGFLYFKGLSFGSIAHWTLPDFFIFLETIVYLIFSKIFHKRHKKLIRNDDDGIIKVNKEIPDTVKIAEMNRLLIIIYIRTVLKTSPIFSLIVLYFAASLRPSLPGSLYFLMFIIAGTYWALYRQLNRRMYYPLIFMVVALLIHITCIFAYQLPVLQRSININTIWSRVMGMEILLSLFKENKNGKILELNKQLNLDSYLNPIAVMLAYFASTLSLINRSKYELTFNTIRMNLEPKPHGIFLNTQPVKGKTDDLSVDAEPSMLEQFFI</sequence>
<dbReference type="Proteomes" id="UP001059596">
    <property type="component" value="Unassembled WGS sequence"/>
</dbReference>
<evidence type="ECO:0000256" key="1">
    <source>
        <dbReference type="SAM" id="Phobius"/>
    </source>
</evidence>
<evidence type="ECO:0000313" key="3">
    <source>
        <dbReference type="EMBL" id="KAI8035164.1"/>
    </source>
</evidence>
<reference evidence="3" key="1">
    <citation type="journal article" date="2023" name="Genome Biol. Evol.">
        <title>Long-read-based Genome Assembly of Drosophila gunungcola Reveals Fewer Chemosensory Genes in Flower-breeding Species.</title>
        <authorList>
            <person name="Negi A."/>
            <person name="Liao B.Y."/>
            <person name="Yeh S.D."/>
        </authorList>
    </citation>
    <scope>NUCLEOTIDE SEQUENCE</scope>
    <source>
        <strain evidence="3">Sukarami</strain>
    </source>
</reference>
<feature type="transmembrane region" description="Helical" evidence="1">
    <location>
        <begin position="112"/>
        <end position="132"/>
    </location>
</feature>
<keyword evidence="1" id="KW-1133">Transmembrane helix</keyword>
<keyword evidence="1" id="KW-0472">Membrane</keyword>
<gene>
    <name evidence="3" type="ORF">M5D96_012053</name>
</gene>
<organism evidence="3 4">
    <name type="scientific">Drosophila gunungcola</name>
    <name type="common">fruit fly</name>
    <dbReference type="NCBI Taxonomy" id="103775"/>
    <lineage>
        <taxon>Eukaryota</taxon>
        <taxon>Metazoa</taxon>
        <taxon>Ecdysozoa</taxon>
        <taxon>Arthropoda</taxon>
        <taxon>Hexapoda</taxon>
        <taxon>Insecta</taxon>
        <taxon>Pterygota</taxon>
        <taxon>Neoptera</taxon>
        <taxon>Endopterygota</taxon>
        <taxon>Diptera</taxon>
        <taxon>Brachycera</taxon>
        <taxon>Muscomorpha</taxon>
        <taxon>Ephydroidea</taxon>
        <taxon>Drosophilidae</taxon>
        <taxon>Drosophila</taxon>
        <taxon>Sophophora</taxon>
    </lineage>
</organism>
<feature type="transmembrane region" description="Helical" evidence="1">
    <location>
        <begin position="231"/>
        <end position="251"/>
    </location>
</feature>
<dbReference type="InterPro" id="IPR056769">
    <property type="entry name" value="Piezo_TM1-24"/>
</dbReference>
<dbReference type="PANTHER" id="PTHR47049">
    <property type="entry name" value="PIEZO-TYPE MECHANOSENSITIVE ION CHANNEL HOMOLOG"/>
    <property type="match status" value="1"/>
</dbReference>
<feature type="transmembrane region" description="Helical" evidence="1">
    <location>
        <begin position="54"/>
        <end position="84"/>
    </location>
</feature>
<dbReference type="PANTHER" id="PTHR47049:SF2">
    <property type="entry name" value="PIEZO-TYPE MECHANOSENSITIVE ION CHANNEL HOMOLOG"/>
    <property type="match status" value="1"/>
</dbReference>
<dbReference type="EMBL" id="JAMKOV010000046">
    <property type="protein sequence ID" value="KAI8035164.1"/>
    <property type="molecule type" value="Genomic_DNA"/>
</dbReference>
<protein>
    <recommendedName>
        <fullName evidence="2">Piezo TM1-24 domain-containing protein</fullName>
    </recommendedName>
</protein>
<dbReference type="OrthoDB" id="303066at2759"/>
<accession>A0A9Q0BKV6</accession>
<dbReference type="AlphaFoldDB" id="A0A9Q0BKV6"/>
<dbReference type="GO" id="GO:0016020">
    <property type="term" value="C:membrane"/>
    <property type="evidence" value="ECO:0007669"/>
    <property type="project" value="InterPro"/>
</dbReference>
<evidence type="ECO:0000259" key="2">
    <source>
        <dbReference type="Pfam" id="PF24871"/>
    </source>
</evidence>